<protein>
    <submittedName>
        <fullName evidence="2">Uncharacterized protein</fullName>
    </submittedName>
</protein>
<sequence>MAPPSDGVTIDISHKPDGNGGTHTTTYDYKDTGSRKEIKVTLTIEPPNSDFLKYTHQDKHNTDGTIPFKLEKVRDDDQRDIIPDLPRDNVEKVHVYYWKHENSNPPKKVLLVGVTTDRRTKYYAKSSDGNKWVEQQLDGNNLEKVLDEQNCKHNDAVTINLSHSASTENDCCDEHKGENKISVEKVEIEVDGKKKTEYTKYSITGGQLAGIKFYKDGASNDEKNRKTITAKAGLNFPIKGPVDIYTFYSNKEPELIYIEQTGTNNPVSGWFKKGGENKPWTEVSNKLQGINKDKIDNKQITCQQRAALAKELKLGSNNLQECTPAGAGRPRDAEAPGLKGPAGEDDQSGGPDSTKSGASGSPVLSPTVASDAHTPDGRADGDSHASEFSPKAQAKSAQQASASALSPGPDSPGGDLQPGAEAGTALAHGGDSSAGPPTPKPAPFTGPGLATLGYALSGTLAGSGAVGLAGYHLYKNSRDPWVRQI</sequence>
<feature type="compositionally biased region" description="Polar residues" evidence="1">
    <location>
        <begin position="350"/>
        <end position="368"/>
    </location>
</feature>
<dbReference type="Proteomes" id="UP000031512">
    <property type="component" value="Chromosome 3"/>
</dbReference>
<evidence type="ECO:0000313" key="3">
    <source>
        <dbReference type="Proteomes" id="UP000031512"/>
    </source>
</evidence>
<dbReference type="GeneID" id="15805760"/>
<organism evidence="2 3">
    <name type="scientific">Theileria equi strain WA</name>
    <dbReference type="NCBI Taxonomy" id="1537102"/>
    <lineage>
        <taxon>Eukaryota</taxon>
        <taxon>Sar</taxon>
        <taxon>Alveolata</taxon>
        <taxon>Apicomplexa</taxon>
        <taxon>Aconoidasida</taxon>
        <taxon>Piroplasmida</taxon>
        <taxon>Theileriidae</taxon>
        <taxon>Theileria</taxon>
    </lineage>
</organism>
<proteinExistence type="predicted"/>
<gene>
    <name evidence="2" type="ORF">BEWA_004110</name>
</gene>
<evidence type="ECO:0000256" key="1">
    <source>
        <dbReference type="SAM" id="MobiDB-lite"/>
    </source>
</evidence>
<accession>L0B0I4</accession>
<name>L0B0I4_THEEQ</name>
<reference evidence="2 3" key="1">
    <citation type="journal article" date="2012" name="BMC Genomics">
        <title>Comparative genomic analysis and phylogenetic position of Theileria equi.</title>
        <authorList>
            <person name="Kappmeyer L.S."/>
            <person name="Thiagarajan M."/>
            <person name="Herndon D.R."/>
            <person name="Ramsay J.D."/>
            <person name="Caler E."/>
            <person name="Djikeng A."/>
            <person name="Gillespie J.J."/>
            <person name="Lau A.O."/>
            <person name="Roalson E.H."/>
            <person name="Silva J.C."/>
            <person name="Silva M.G."/>
            <person name="Suarez C.E."/>
            <person name="Ueti M.W."/>
            <person name="Nene V.M."/>
            <person name="Mealey R.H."/>
            <person name="Knowles D.P."/>
            <person name="Brayton K.A."/>
        </authorList>
    </citation>
    <scope>NUCLEOTIDE SEQUENCE [LARGE SCALE GENOMIC DNA]</scope>
    <source>
        <strain evidence="2 3">WA</strain>
    </source>
</reference>
<feature type="region of interest" description="Disordered" evidence="1">
    <location>
        <begin position="1"/>
        <end position="30"/>
    </location>
</feature>
<evidence type="ECO:0000313" key="2">
    <source>
        <dbReference type="EMBL" id="AFZ81003.1"/>
    </source>
</evidence>
<dbReference type="RefSeq" id="XP_004830669.1">
    <property type="nucleotide sequence ID" value="XM_004830612.1"/>
</dbReference>
<feature type="compositionally biased region" description="Low complexity" evidence="1">
    <location>
        <begin position="391"/>
        <end position="404"/>
    </location>
</feature>
<feature type="compositionally biased region" description="Basic and acidic residues" evidence="1">
    <location>
        <begin position="373"/>
        <end position="385"/>
    </location>
</feature>
<keyword evidence="3" id="KW-1185">Reference proteome</keyword>
<dbReference type="AlphaFoldDB" id="L0B0I4"/>
<feature type="region of interest" description="Disordered" evidence="1">
    <location>
        <begin position="321"/>
        <end position="451"/>
    </location>
</feature>
<dbReference type="VEuPathDB" id="PiroplasmaDB:BEWA_004110"/>
<dbReference type="EMBL" id="CP001670">
    <property type="protein sequence ID" value="AFZ81003.1"/>
    <property type="molecule type" value="Genomic_DNA"/>
</dbReference>
<dbReference type="KEGG" id="beq:BEWA_004110"/>